<reference evidence="2 3" key="1">
    <citation type="submission" date="2015-09" db="EMBL/GenBank/DDBJ databases">
        <title>Identification and resolution of microdiversity through metagenomic sequencing of parallel consortia.</title>
        <authorList>
            <person name="Nelson W.C."/>
            <person name="Romine M.F."/>
            <person name="Lindemann S.R."/>
        </authorList>
    </citation>
    <scope>NUCLEOTIDE SEQUENCE [LARGE SCALE GENOMIC DNA]</scope>
    <source>
        <strain evidence="2">Ana</strain>
    </source>
</reference>
<dbReference type="SMART" id="SM01321">
    <property type="entry name" value="Y1_Tnp"/>
    <property type="match status" value="1"/>
</dbReference>
<dbReference type="InterPro" id="IPR002686">
    <property type="entry name" value="Transposase_17"/>
</dbReference>
<dbReference type="GO" id="GO:0004803">
    <property type="term" value="F:transposase activity"/>
    <property type="evidence" value="ECO:0007669"/>
    <property type="project" value="InterPro"/>
</dbReference>
<dbReference type="NCBIfam" id="NF033573">
    <property type="entry name" value="transpos_IS200"/>
    <property type="match status" value="1"/>
</dbReference>
<dbReference type="EMBL" id="LJZR01000042">
    <property type="protein sequence ID" value="KPQ32935.1"/>
    <property type="molecule type" value="Genomic_DNA"/>
</dbReference>
<proteinExistence type="predicted"/>
<dbReference type="InterPro" id="IPR036515">
    <property type="entry name" value="Transposase_17_sf"/>
</dbReference>
<name>A0A0P7YRH6_9CYAN</name>
<dbReference type="GO" id="GO:0003677">
    <property type="term" value="F:DNA binding"/>
    <property type="evidence" value="ECO:0007669"/>
    <property type="project" value="InterPro"/>
</dbReference>
<dbReference type="AlphaFoldDB" id="A0A0P7YRH6"/>
<dbReference type="PANTHER" id="PTHR33360:SF2">
    <property type="entry name" value="TRANSPOSASE FOR INSERTION SEQUENCE ELEMENT IS200"/>
    <property type="match status" value="1"/>
</dbReference>
<dbReference type="SUPFAM" id="SSF143422">
    <property type="entry name" value="Transposase IS200-like"/>
    <property type="match status" value="1"/>
</dbReference>
<evidence type="ECO:0000313" key="2">
    <source>
        <dbReference type="EMBL" id="KPQ32935.1"/>
    </source>
</evidence>
<dbReference type="Gene3D" id="3.30.70.1290">
    <property type="entry name" value="Transposase IS200-like"/>
    <property type="match status" value="1"/>
</dbReference>
<sequence>MRSVADSMRFRILEFNGKVDHVHVLLEFPPKLSVSVLAKHLKGVSSRAYNKAGYPKPTDKALWNPSYFASSVGGAPLEVVKQYIEQQARPH</sequence>
<feature type="domain" description="Transposase IS200-like" evidence="1">
    <location>
        <begin position="1"/>
        <end position="87"/>
    </location>
</feature>
<dbReference type="Pfam" id="PF01797">
    <property type="entry name" value="Y1_Tnp"/>
    <property type="match status" value="1"/>
</dbReference>
<dbReference type="STRING" id="1666911.HLUCCA11_20070"/>
<dbReference type="Proteomes" id="UP000050465">
    <property type="component" value="Unassembled WGS sequence"/>
</dbReference>
<evidence type="ECO:0000313" key="3">
    <source>
        <dbReference type="Proteomes" id="UP000050465"/>
    </source>
</evidence>
<gene>
    <name evidence="2" type="ORF">HLUCCA11_20070</name>
</gene>
<comment type="caution">
    <text evidence="2">The sequence shown here is derived from an EMBL/GenBank/DDBJ whole genome shotgun (WGS) entry which is preliminary data.</text>
</comment>
<protein>
    <submittedName>
        <fullName evidence="2">Transposase</fullName>
    </submittedName>
</protein>
<accession>A0A0P7YRH6</accession>
<organism evidence="2 3">
    <name type="scientific">Phormidesmis priestleyi Ana</name>
    <dbReference type="NCBI Taxonomy" id="1666911"/>
    <lineage>
        <taxon>Bacteria</taxon>
        <taxon>Bacillati</taxon>
        <taxon>Cyanobacteriota</taxon>
        <taxon>Cyanophyceae</taxon>
        <taxon>Leptolyngbyales</taxon>
        <taxon>Leptolyngbyaceae</taxon>
        <taxon>Phormidesmis</taxon>
    </lineage>
</organism>
<dbReference type="GO" id="GO:0006313">
    <property type="term" value="P:DNA transposition"/>
    <property type="evidence" value="ECO:0007669"/>
    <property type="project" value="InterPro"/>
</dbReference>
<evidence type="ECO:0000259" key="1">
    <source>
        <dbReference type="SMART" id="SM01321"/>
    </source>
</evidence>
<dbReference type="PANTHER" id="PTHR33360">
    <property type="entry name" value="TRANSPOSASE FOR INSERTION SEQUENCE ELEMENT IS200"/>
    <property type="match status" value="1"/>
</dbReference>